<evidence type="ECO:0000256" key="4">
    <source>
        <dbReference type="ARBA" id="ARBA00023136"/>
    </source>
</evidence>
<evidence type="ECO:0000256" key="3">
    <source>
        <dbReference type="ARBA" id="ARBA00022989"/>
    </source>
</evidence>
<dbReference type="GO" id="GO:0005783">
    <property type="term" value="C:endoplasmic reticulum"/>
    <property type="evidence" value="ECO:0007669"/>
    <property type="project" value="InterPro"/>
</dbReference>
<organism evidence="6">
    <name type="scientific">Arcella intermedia</name>
    <dbReference type="NCBI Taxonomy" id="1963864"/>
    <lineage>
        <taxon>Eukaryota</taxon>
        <taxon>Amoebozoa</taxon>
        <taxon>Tubulinea</taxon>
        <taxon>Elardia</taxon>
        <taxon>Arcellinida</taxon>
        <taxon>Sphaerothecina</taxon>
        <taxon>Arcellidae</taxon>
        <taxon>Arcella</taxon>
    </lineage>
</organism>
<reference evidence="6" key="1">
    <citation type="journal article" date="2020" name="J. Eukaryot. Microbiol.">
        <title>De novo Sequencing, Assembly and Annotation of the Transcriptome for the Free-Living Testate Amoeba Arcella intermedia.</title>
        <authorList>
            <person name="Ribeiro G.M."/>
            <person name="Porfirio-Sousa A.L."/>
            <person name="Maurer-Alcala X.X."/>
            <person name="Katz L.A."/>
            <person name="Lahr D.J.G."/>
        </authorList>
    </citation>
    <scope>NUCLEOTIDE SEQUENCE</scope>
</reference>
<sequence length="262" mass="30622">MLSKQTQNIYSMRATGRVNCIGLQALLKLKRRHDIFLKLWDHFTKAEDSVVIDIAIPKMDPMVFVVVPTKSEKSYKKSNKDVEVFASSRNELRAQVHFPECFSILADSEEVVQGLLVPKVVKAITDYKDYIEVIHFTDAWNHSKYSKVLRFVFKLPTDDMEKLHSLTTMSLFFIDQIASFNLPSQTFDKLSKWRNKIVAAALKPKPEDLQEAMQKRQEEKRRKEQEKYEQMTPEQKAKEDQRRSKKEAKKKSQGQRFKVAYG</sequence>
<feature type="compositionally biased region" description="Basic residues" evidence="5">
    <location>
        <begin position="243"/>
        <end position="253"/>
    </location>
</feature>
<feature type="region of interest" description="Disordered" evidence="5">
    <location>
        <begin position="207"/>
        <end position="262"/>
    </location>
</feature>
<dbReference type="InterPro" id="IPR012879">
    <property type="entry name" value="CCDC47"/>
</dbReference>
<dbReference type="Pfam" id="PF07946">
    <property type="entry name" value="CCDC47"/>
    <property type="match status" value="1"/>
</dbReference>
<evidence type="ECO:0008006" key="7">
    <source>
        <dbReference type="Google" id="ProtNLM"/>
    </source>
</evidence>
<keyword evidence="2" id="KW-0812">Transmembrane</keyword>
<dbReference type="GO" id="GO:0016020">
    <property type="term" value="C:membrane"/>
    <property type="evidence" value="ECO:0007669"/>
    <property type="project" value="UniProtKB-SubCell"/>
</dbReference>
<protein>
    <recommendedName>
        <fullName evidence="7">DUF1682 domain-containing protein</fullName>
    </recommendedName>
</protein>
<dbReference type="GO" id="GO:0005509">
    <property type="term" value="F:calcium ion binding"/>
    <property type="evidence" value="ECO:0007669"/>
    <property type="project" value="InterPro"/>
</dbReference>
<evidence type="ECO:0000313" key="6">
    <source>
        <dbReference type="EMBL" id="NDV32717.1"/>
    </source>
</evidence>
<feature type="compositionally biased region" description="Basic and acidic residues" evidence="5">
    <location>
        <begin position="207"/>
        <end position="242"/>
    </location>
</feature>
<name>A0A6B2L779_9EUKA</name>
<keyword evidence="3" id="KW-1133">Transmembrane helix</keyword>
<dbReference type="PANTHER" id="PTHR12883">
    <property type="entry name" value="ADIPOCYTE-SPECIFIC PROTEIN 4-RELATED"/>
    <property type="match status" value="1"/>
</dbReference>
<accession>A0A6B2L779</accession>
<evidence type="ECO:0000256" key="5">
    <source>
        <dbReference type="SAM" id="MobiDB-lite"/>
    </source>
</evidence>
<evidence type="ECO:0000256" key="1">
    <source>
        <dbReference type="ARBA" id="ARBA00004167"/>
    </source>
</evidence>
<dbReference type="EMBL" id="GIBP01003748">
    <property type="protein sequence ID" value="NDV32717.1"/>
    <property type="molecule type" value="Transcribed_RNA"/>
</dbReference>
<proteinExistence type="predicted"/>
<keyword evidence="4" id="KW-0472">Membrane</keyword>
<comment type="subcellular location">
    <subcellularLocation>
        <location evidence="1">Membrane</location>
        <topology evidence="1">Single-pass membrane protein</topology>
    </subcellularLocation>
</comment>
<evidence type="ECO:0000256" key="2">
    <source>
        <dbReference type="ARBA" id="ARBA00022692"/>
    </source>
</evidence>
<dbReference type="GO" id="GO:0032469">
    <property type="term" value="P:endoplasmic reticulum calcium ion homeostasis"/>
    <property type="evidence" value="ECO:0007669"/>
    <property type="project" value="InterPro"/>
</dbReference>
<dbReference type="PANTHER" id="PTHR12883:SF0">
    <property type="entry name" value="PAT COMPLEX SUBUNIT CCDC47"/>
    <property type="match status" value="1"/>
</dbReference>
<dbReference type="AlphaFoldDB" id="A0A6B2L779"/>